<dbReference type="EMBL" id="FNFD01000027">
    <property type="protein sequence ID" value="SDL67906.1"/>
    <property type="molecule type" value="Genomic_DNA"/>
</dbReference>
<protein>
    <recommendedName>
        <fullName evidence="1">MoaF-like domain-containing protein</fullName>
    </recommendedName>
</protein>
<dbReference type="InterPro" id="IPR012674">
    <property type="entry name" value="Calycin"/>
</dbReference>
<evidence type="ECO:0000313" key="3">
    <source>
        <dbReference type="Proteomes" id="UP000198706"/>
    </source>
</evidence>
<dbReference type="InterPro" id="IPR053892">
    <property type="entry name" value="MoaF-like"/>
</dbReference>
<dbReference type="Proteomes" id="UP000198706">
    <property type="component" value="Unassembled WGS sequence"/>
</dbReference>
<reference evidence="2 3" key="1">
    <citation type="submission" date="2016-10" db="EMBL/GenBank/DDBJ databases">
        <authorList>
            <person name="de Groot N.N."/>
        </authorList>
    </citation>
    <scope>NUCLEOTIDE SEQUENCE [LARGE SCALE GENOMIC DNA]</scope>
    <source>
        <strain evidence="2 3">JCM 21544</strain>
    </source>
</reference>
<dbReference type="Pfam" id="PF22036">
    <property type="entry name" value="MoaF_like"/>
    <property type="match status" value="1"/>
</dbReference>
<feature type="domain" description="MoaF-like" evidence="1">
    <location>
        <begin position="9"/>
        <end position="104"/>
    </location>
</feature>
<dbReference type="AlphaFoldDB" id="A0A1G9M120"/>
<dbReference type="STRING" id="137658.SAMN05216186_12721"/>
<sequence>MTAIAFPAIGHVFRADYGERVYRVAFDADGKTLRWAPFPAEDFDAAATTETYRSLPIRPGVFMVTWKEADGTTVTHVEDFEHDTVHASITLPDHTFLNLTGSWTRVD</sequence>
<dbReference type="RefSeq" id="WP_084336101.1">
    <property type="nucleotide sequence ID" value="NZ_FNFD01000027.1"/>
</dbReference>
<organism evidence="2 3">
    <name type="scientific">Pseudomonas indica</name>
    <dbReference type="NCBI Taxonomy" id="137658"/>
    <lineage>
        <taxon>Bacteria</taxon>
        <taxon>Pseudomonadati</taxon>
        <taxon>Pseudomonadota</taxon>
        <taxon>Gammaproteobacteria</taxon>
        <taxon>Pseudomonadales</taxon>
        <taxon>Pseudomonadaceae</taxon>
        <taxon>Pseudomonas</taxon>
    </lineage>
</organism>
<keyword evidence="3" id="KW-1185">Reference proteome</keyword>
<evidence type="ECO:0000259" key="1">
    <source>
        <dbReference type="Pfam" id="PF22036"/>
    </source>
</evidence>
<evidence type="ECO:0000313" key="2">
    <source>
        <dbReference type="EMBL" id="SDL67906.1"/>
    </source>
</evidence>
<proteinExistence type="predicted"/>
<dbReference type="Gene3D" id="2.40.128.20">
    <property type="match status" value="1"/>
</dbReference>
<accession>A0A1G9M120</accession>
<name>A0A1G9M120_9PSED</name>
<gene>
    <name evidence="2" type="ORF">SAMN05216186_12721</name>
</gene>